<comment type="function">
    <text evidence="5">Involved in the assembly of lipopolysaccharide (LPS).</text>
</comment>
<proteinExistence type="inferred from homology"/>
<feature type="domain" description="Lipopolysaccharide assembly protein A" evidence="6">
    <location>
        <begin position="38"/>
        <end position="100"/>
    </location>
</feature>
<comment type="caution">
    <text evidence="5">Lacks conserved residue(s) required for the propagation of feature annotation.</text>
</comment>
<organism evidence="7 8">
    <name type="scientific">Gallibacterium melopsittaci</name>
    <dbReference type="NCBI Taxonomy" id="516063"/>
    <lineage>
        <taxon>Bacteria</taxon>
        <taxon>Pseudomonadati</taxon>
        <taxon>Pseudomonadota</taxon>
        <taxon>Gammaproteobacteria</taxon>
        <taxon>Pasteurellales</taxon>
        <taxon>Pasteurellaceae</taxon>
        <taxon>Gallibacterium</taxon>
    </lineage>
</organism>
<evidence type="ECO:0000256" key="3">
    <source>
        <dbReference type="ARBA" id="ARBA00022989"/>
    </source>
</evidence>
<keyword evidence="2 5" id="KW-0812">Transmembrane</keyword>
<reference evidence="7 8" key="1">
    <citation type="submission" date="2024-09" db="EMBL/GenBank/DDBJ databases">
        <authorList>
            <person name="Sun Q."/>
            <person name="Mori K."/>
        </authorList>
    </citation>
    <scope>NUCLEOTIDE SEQUENCE [LARGE SCALE GENOMIC DNA]</scope>
    <source>
        <strain evidence="7 8">CCM 7538</strain>
    </source>
</reference>
<protein>
    <recommendedName>
        <fullName evidence="5">Probable lipopolysaccharide assembly protein A</fullName>
    </recommendedName>
</protein>
<evidence type="ECO:0000259" key="6">
    <source>
        <dbReference type="Pfam" id="PF06305"/>
    </source>
</evidence>
<sequence>MNHLQVCSSPGGNVKLKYILTLVVVIALIIVGITVGANNDQVIAVNYIIAKSNIQLSSLVAILFGFGFLLGWLVTGFFYLKLKMKNIALNRQIKKQLQQINELMTARDKNA</sequence>
<comment type="subcellular location">
    <subcellularLocation>
        <location evidence="5">Cell inner membrane</location>
        <topology evidence="5">Multi-pass membrane protein</topology>
    </subcellularLocation>
</comment>
<feature type="transmembrane region" description="Helical" evidence="5">
    <location>
        <begin position="18"/>
        <end position="37"/>
    </location>
</feature>
<evidence type="ECO:0000256" key="2">
    <source>
        <dbReference type="ARBA" id="ARBA00022692"/>
    </source>
</evidence>
<dbReference type="RefSeq" id="WP_382373321.1">
    <property type="nucleotide sequence ID" value="NZ_JBHLWA010000013.1"/>
</dbReference>
<evidence type="ECO:0000256" key="5">
    <source>
        <dbReference type="HAMAP-Rule" id="MF_01948"/>
    </source>
</evidence>
<dbReference type="InterPro" id="IPR032906">
    <property type="entry name" value="LapA"/>
</dbReference>
<comment type="caution">
    <text evidence="7">The sequence shown here is derived from an EMBL/GenBank/DDBJ whole genome shotgun (WGS) entry which is preliminary data.</text>
</comment>
<keyword evidence="8" id="KW-1185">Reference proteome</keyword>
<keyword evidence="5" id="KW-0997">Cell inner membrane</keyword>
<accession>A0ABV6HUF9</accession>
<dbReference type="EMBL" id="JBHLWA010000013">
    <property type="protein sequence ID" value="MFC0322519.1"/>
    <property type="molecule type" value="Genomic_DNA"/>
</dbReference>
<gene>
    <name evidence="5" type="primary">lapA</name>
    <name evidence="7" type="ORF">ACFFHT_02905</name>
</gene>
<keyword evidence="3 5" id="KW-1133">Transmembrane helix</keyword>
<feature type="transmembrane region" description="Helical" evidence="5">
    <location>
        <begin position="57"/>
        <end position="80"/>
    </location>
</feature>
<dbReference type="HAMAP" id="MF_01948">
    <property type="entry name" value="LPS_assembly_LapA"/>
    <property type="match status" value="1"/>
</dbReference>
<evidence type="ECO:0000313" key="8">
    <source>
        <dbReference type="Proteomes" id="UP001589769"/>
    </source>
</evidence>
<evidence type="ECO:0000256" key="4">
    <source>
        <dbReference type="ARBA" id="ARBA00023136"/>
    </source>
</evidence>
<dbReference type="Pfam" id="PF06305">
    <property type="entry name" value="LapA_dom"/>
    <property type="match status" value="1"/>
</dbReference>
<name>A0ABV6HUF9_9PAST</name>
<evidence type="ECO:0000313" key="7">
    <source>
        <dbReference type="EMBL" id="MFC0322519.1"/>
    </source>
</evidence>
<keyword evidence="1 5" id="KW-1003">Cell membrane</keyword>
<dbReference type="InterPro" id="IPR010445">
    <property type="entry name" value="LapA_dom"/>
</dbReference>
<keyword evidence="4 5" id="KW-0472">Membrane</keyword>
<comment type="similarity">
    <text evidence="5">Belongs to the LapA family.</text>
</comment>
<dbReference type="Proteomes" id="UP001589769">
    <property type="component" value="Unassembled WGS sequence"/>
</dbReference>
<evidence type="ECO:0000256" key="1">
    <source>
        <dbReference type="ARBA" id="ARBA00022475"/>
    </source>
</evidence>